<organism evidence="1 2">
    <name type="scientific">Enterococcus entomosocium</name>
    <dbReference type="NCBI Taxonomy" id="3034352"/>
    <lineage>
        <taxon>Bacteria</taxon>
        <taxon>Bacillati</taxon>
        <taxon>Bacillota</taxon>
        <taxon>Bacilli</taxon>
        <taxon>Lactobacillales</taxon>
        <taxon>Enterococcaceae</taxon>
        <taxon>Enterococcus</taxon>
    </lineage>
</organism>
<sequence>MIEISNLSEYIKEFQFEEKQLKAHPLIKNYIENQVQKLKELIEALTSANFWIDIPIIMGIDSKLVLLRELIITIEDFDFSDEEVLKIVEQDYPYYNKELCGYKLNDVTSHSLIFKIK</sequence>
<dbReference type="Proteomes" id="UP001554047">
    <property type="component" value="Unassembled WGS sequence"/>
</dbReference>
<dbReference type="RefSeq" id="WP_008381652.1">
    <property type="nucleotide sequence ID" value="NZ_JBDKBP010000020.1"/>
</dbReference>
<name>A0ABV3MDE9_9ENTE</name>
<proteinExistence type="predicted"/>
<dbReference type="EMBL" id="JBFDTB010000015">
    <property type="protein sequence ID" value="MEW3466458.1"/>
    <property type="molecule type" value="Genomic_DNA"/>
</dbReference>
<evidence type="ECO:0000313" key="1">
    <source>
        <dbReference type="EMBL" id="MEW3466458.1"/>
    </source>
</evidence>
<dbReference type="Pfam" id="PF22652">
    <property type="entry name" value="DUF7006"/>
    <property type="match status" value="1"/>
</dbReference>
<reference evidence="1 2" key="1">
    <citation type="submission" date="2024-05" db="EMBL/GenBank/DDBJ databases">
        <title>Human gut microbiome strain richness.</title>
        <authorList>
            <person name="Chen-Liaw A."/>
        </authorList>
    </citation>
    <scope>NUCLEOTIDE SEQUENCE [LARGE SCALE GENOMIC DNA]</scope>
    <source>
        <strain evidence="1 2">J1100102st1_G3_J1100102_180507</strain>
    </source>
</reference>
<dbReference type="InterPro" id="IPR054275">
    <property type="entry name" value="DUF7006"/>
</dbReference>
<evidence type="ECO:0000313" key="2">
    <source>
        <dbReference type="Proteomes" id="UP001554047"/>
    </source>
</evidence>
<accession>A0ABV3MDE9</accession>
<gene>
    <name evidence="1" type="ORF">AB1I55_10175</name>
</gene>
<protein>
    <submittedName>
        <fullName evidence="1">Uncharacterized protein</fullName>
    </submittedName>
</protein>
<comment type="caution">
    <text evidence="1">The sequence shown here is derived from an EMBL/GenBank/DDBJ whole genome shotgun (WGS) entry which is preliminary data.</text>
</comment>
<keyword evidence="2" id="KW-1185">Reference proteome</keyword>